<gene>
    <name evidence="2" type="ORF">AB1Y20_012936</name>
</gene>
<dbReference type="PANTHER" id="PTHR33064:SF37">
    <property type="entry name" value="RIBONUCLEASE H"/>
    <property type="match status" value="1"/>
</dbReference>
<dbReference type="Proteomes" id="UP001515480">
    <property type="component" value="Unassembled WGS sequence"/>
</dbReference>
<dbReference type="Gene3D" id="3.30.70.270">
    <property type="match status" value="1"/>
</dbReference>
<dbReference type="CDD" id="cd01647">
    <property type="entry name" value="RT_LTR"/>
    <property type="match status" value="1"/>
</dbReference>
<dbReference type="Pfam" id="PF00078">
    <property type="entry name" value="RVT_1"/>
    <property type="match status" value="1"/>
</dbReference>
<evidence type="ECO:0000313" key="3">
    <source>
        <dbReference type="Proteomes" id="UP001515480"/>
    </source>
</evidence>
<accession>A0AB34IJ91</accession>
<dbReference type="AlphaFoldDB" id="A0AB34IJ91"/>
<dbReference type="EMBL" id="JBGBPQ010000023">
    <property type="protein sequence ID" value="KAL1500269.1"/>
    <property type="molecule type" value="Genomic_DNA"/>
</dbReference>
<proteinExistence type="predicted"/>
<dbReference type="InterPro" id="IPR043128">
    <property type="entry name" value="Rev_trsase/Diguanyl_cyclase"/>
</dbReference>
<reference evidence="2 3" key="1">
    <citation type="journal article" date="2024" name="Science">
        <title>Giant polyketide synthase enzymes in the biosynthesis of giant marine polyether toxins.</title>
        <authorList>
            <person name="Fallon T.R."/>
            <person name="Shende V.V."/>
            <person name="Wierzbicki I.H."/>
            <person name="Pendleton A.L."/>
            <person name="Watervoot N.F."/>
            <person name="Auber R.P."/>
            <person name="Gonzalez D.J."/>
            <person name="Wisecaver J.H."/>
            <person name="Moore B.S."/>
        </authorList>
    </citation>
    <scope>NUCLEOTIDE SEQUENCE [LARGE SCALE GENOMIC DNA]</scope>
    <source>
        <strain evidence="2 3">12B1</strain>
    </source>
</reference>
<dbReference type="InterPro" id="IPR051320">
    <property type="entry name" value="Viral_Replic_Matur_Polypro"/>
</dbReference>
<organism evidence="2 3">
    <name type="scientific">Prymnesium parvum</name>
    <name type="common">Toxic golden alga</name>
    <dbReference type="NCBI Taxonomy" id="97485"/>
    <lineage>
        <taxon>Eukaryota</taxon>
        <taxon>Haptista</taxon>
        <taxon>Haptophyta</taxon>
        <taxon>Prymnesiophyceae</taxon>
        <taxon>Prymnesiales</taxon>
        <taxon>Prymnesiaceae</taxon>
        <taxon>Prymnesium</taxon>
    </lineage>
</organism>
<dbReference type="Gene3D" id="3.10.10.10">
    <property type="entry name" value="HIV Type 1 Reverse Transcriptase, subunit A, domain 1"/>
    <property type="match status" value="1"/>
</dbReference>
<protein>
    <recommendedName>
        <fullName evidence="1">Reverse transcriptase domain-containing protein</fullName>
    </recommendedName>
</protein>
<dbReference type="InterPro" id="IPR043502">
    <property type="entry name" value="DNA/RNA_pol_sf"/>
</dbReference>
<feature type="domain" description="Reverse transcriptase" evidence="1">
    <location>
        <begin position="88"/>
        <end position="252"/>
    </location>
</feature>
<dbReference type="PANTHER" id="PTHR33064">
    <property type="entry name" value="POL PROTEIN"/>
    <property type="match status" value="1"/>
</dbReference>
<name>A0AB34IJ91_PRYPA</name>
<comment type="caution">
    <text evidence="2">The sequence shown here is derived from an EMBL/GenBank/DDBJ whole genome shotgun (WGS) entry which is preliminary data.</text>
</comment>
<keyword evidence="3" id="KW-1185">Reference proteome</keyword>
<dbReference type="SUPFAM" id="SSF56672">
    <property type="entry name" value="DNA/RNA polymerases"/>
    <property type="match status" value="1"/>
</dbReference>
<evidence type="ECO:0000313" key="2">
    <source>
        <dbReference type="EMBL" id="KAL1500269.1"/>
    </source>
</evidence>
<evidence type="ECO:0000259" key="1">
    <source>
        <dbReference type="Pfam" id="PF00078"/>
    </source>
</evidence>
<dbReference type="InterPro" id="IPR000477">
    <property type="entry name" value="RT_dom"/>
</dbReference>
<sequence>MRTVANFYGAYTFTLLLERPKVPNSASCPASCAYESFWILRTLPAALARSSKGVSVDGSRFRTLDKQLAEKLIEPCRSPYSALPILIRKADWSPDNPSYRCVLDYRALNLATVKDTYPLPNSDRNLVALGKSNLFTTCDLLQGFHQVELSDDAKIKTAFTTPWGQFAYTRMPMGLTSSPGTFMRLVDATLRGLPPGIALAFVDDIIIPTEGLRLFVAMREVKYLGFLVGAYGTRPDPKKTQALMDITVEQMKYDPAAAGRFAGAMGYYHKFIPHLHTLLAPFHALKQKSADAVKIMGSLAFKAAFVELKRRLASVTSLRRPDFSKPFYIDVDSATSGGVGAVPTHAK</sequence>